<dbReference type="Proteomes" id="UP000093985">
    <property type="component" value="Unassembled WGS sequence"/>
</dbReference>
<dbReference type="EMBL" id="LZIN01000096">
    <property type="protein sequence ID" value="OBG00987.1"/>
    <property type="molecule type" value="Genomic_DNA"/>
</dbReference>
<reference evidence="2" key="1">
    <citation type="submission" date="2016-06" db="EMBL/GenBank/DDBJ databases">
        <authorList>
            <person name="Sutton G."/>
            <person name="Brinkac L."/>
            <person name="Sanka R."/>
            <person name="Adams M."/>
            <person name="Lau E."/>
            <person name="Mehaffy C."/>
            <person name="Tameris M."/>
            <person name="Hatherill M."/>
            <person name="Hanekom W."/>
            <person name="Mahomed H."/>
            <person name="Mcshane H."/>
        </authorList>
    </citation>
    <scope>NUCLEOTIDE SEQUENCE [LARGE SCALE GENOMIC DNA]</scope>
    <source>
        <strain evidence="2">852014-51077_SCH5608930-a</strain>
    </source>
</reference>
<evidence type="ECO:0000313" key="2">
    <source>
        <dbReference type="Proteomes" id="UP000093985"/>
    </source>
</evidence>
<dbReference type="AlphaFoldDB" id="A0A1A2E791"/>
<gene>
    <name evidence="1" type="ORF">A5771_18175</name>
</gene>
<organism evidence="1 2">
    <name type="scientific">Mycolicibacter sinensis (strain JDM601)</name>
    <name type="common">Mycobacterium sinense</name>
    <dbReference type="NCBI Taxonomy" id="875328"/>
    <lineage>
        <taxon>Bacteria</taxon>
        <taxon>Bacillati</taxon>
        <taxon>Actinomycetota</taxon>
        <taxon>Actinomycetes</taxon>
        <taxon>Mycobacteriales</taxon>
        <taxon>Mycobacteriaceae</taxon>
        <taxon>Mycolicibacter</taxon>
    </lineage>
</organism>
<proteinExistence type="predicted"/>
<accession>A0A1A2E791</accession>
<sequence>MGNRANFVVVEKQGWRLYYAHCTGYRMLDALVGGPDFAVRYARAMEARWETDWVDPIWADGGAVIDLDQRRLLFFGDELMVEMAERRAMLKVLDVLWPAYEVCYAYDGTAELVDYVGANLPPIEWDRSPQIRLARKRNGLCHLVSVIDESGSLRFWPLWWRLSQAWHGPALLDKLPGAGLTRLKLNTIPEGGVHIDVGRNALGEWHTFDSYGISRELPDLWPGWHTEAWGDGFEEQVSRCGPALRLPELDLGAAAASARAWIRKREPEAPYRAPGLPTGEWSRFTAACDALRADRAESA</sequence>
<protein>
    <submittedName>
        <fullName evidence="1">Uncharacterized protein</fullName>
    </submittedName>
</protein>
<evidence type="ECO:0000313" key="1">
    <source>
        <dbReference type="EMBL" id="OBG00987.1"/>
    </source>
</evidence>
<dbReference type="RefSeq" id="WP_064856917.1">
    <property type="nucleotide sequence ID" value="NZ_LZIM01000091.1"/>
</dbReference>
<comment type="caution">
    <text evidence="1">The sequence shown here is derived from an EMBL/GenBank/DDBJ whole genome shotgun (WGS) entry which is preliminary data.</text>
</comment>
<name>A0A1A2E791_MYCSD</name>